<dbReference type="InterPro" id="IPR000086">
    <property type="entry name" value="NUDIX_hydrolase_dom"/>
</dbReference>
<dbReference type="RefSeq" id="WP_092533656.1">
    <property type="nucleotide sequence ID" value="NZ_FNHU01000001.1"/>
</dbReference>
<dbReference type="OrthoDB" id="9816289at2"/>
<reference evidence="8" key="2">
    <citation type="submission" date="2016-10" db="EMBL/GenBank/DDBJ databases">
        <authorList>
            <person name="Varghese N."/>
            <person name="Submissions S."/>
        </authorList>
    </citation>
    <scope>NUCLEOTIDE SEQUENCE [LARGE SCALE GENOMIC DNA]</scope>
    <source>
        <strain evidence="8">DSM 27982</strain>
    </source>
</reference>
<evidence type="ECO:0000259" key="5">
    <source>
        <dbReference type="PROSITE" id="PS51462"/>
    </source>
</evidence>
<dbReference type="InterPro" id="IPR020476">
    <property type="entry name" value="Nudix_hydrolase"/>
</dbReference>
<evidence type="ECO:0000256" key="1">
    <source>
        <dbReference type="ARBA" id="ARBA00005582"/>
    </source>
</evidence>
<dbReference type="SUPFAM" id="SSF55811">
    <property type="entry name" value="Nudix"/>
    <property type="match status" value="1"/>
</dbReference>
<evidence type="ECO:0000313" key="7">
    <source>
        <dbReference type="EMBL" id="SDN35764.1"/>
    </source>
</evidence>
<organism evidence="7 8">
    <name type="scientific">Actinomyces ruminicola</name>
    <dbReference type="NCBI Taxonomy" id="332524"/>
    <lineage>
        <taxon>Bacteria</taxon>
        <taxon>Bacillati</taxon>
        <taxon>Actinomycetota</taxon>
        <taxon>Actinomycetes</taxon>
        <taxon>Actinomycetales</taxon>
        <taxon>Actinomycetaceae</taxon>
        <taxon>Actinomyces</taxon>
    </lineage>
</organism>
<dbReference type="CDD" id="cd03673">
    <property type="entry name" value="NUDIX_Ap6A_hydrolase"/>
    <property type="match status" value="1"/>
</dbReference>
<dbReference type="Gene3D" id="3.90.79.10">
    <property type="entry name" value="Nucleoside Triphosphate Pyrophosphohydrolase"/>
    <property type="match status" value="1"/>
</dbReference>
<dbReference type="Proteomes" id="UP000199671">
    <property type="component" value="Unassembled WGS sequence"/>
</dbReference>
<evidence type="ECO:0000256" key="4">
    <source>
        <dbReference type="SAM" id="MobiDB-lite"/>
    </source>
</evidence>
<feature type="compositionally biased region" description="Basic residues" evidence="4">
    <location>
        <begin position="1"/>
        <end position="19"/>
    </location>
</feature>
<dbReference type="PROSITE" id="PS00893">
    <property type="entry name" value="NUDIX_BOX"/>
    <property type="match status" value="1"/>
</dbReference>
<dbReference type="Pfam" id="PF00293">
    <property type="entry name" value="NUDIX"/>
    <property type="match status" value="1"/>
</dbReference>
<reference evidence="7 9" key="1">
    <citation type="submission" date="2016-10" db="EMBL/GenBank/DDBJ databases">
        <authorList>
            <person name="de Groot N.N."/>
        </authorList>
    </citation>
    <scope>NUCLEOTIDE SEQUENCE [LARGE SCALE GENOMIC DNA]</scope>
    <source>
        <strain evidence="7">DSM 27982</strain>
        <strain evidence="6 9">KPR-7B</strain>
    </source>
</reference>
<dbReference type="InterPro" id="IPR020084">
    <property type="entry name" value="NUDIX_hydrolase_CS"/>
</dbReference>
<evidence type="ECO:0000313" key="9">
    <source>
        <dbReference type="Proteomes" id="UP000199671"/>
    </source>
</evidence>
<dbReference type="InterPro" id="IPR015797">
    <property type="entry name" value="NUDIX_hydrolase-like_dom_sf"/>
</dbReference>
<evidence type="ECO:0000313" key="6">
    <source>
        <dbReference type="EMBL" id="SDM32414.1"/>
    </source>
</evidence>
<feature type="domain" description="Nudix hydrolase" evidence="5">
    <location>
        <begin position="26"/>
        <end position="163"/>
    </location>
</feature>
<dbReference type="PANTHER" id="PTHR43736">
    <property type="entry name" value="ADP-RIBOSE PYROPHOSPHATASE"/>
    <property type="match status" value="1"/>
</dbReference>
<dbReference type="AlphaFoldDB" id="A0A1H0AR15"/>
<gene>
    <name evidence="6" type="ORF">SAMN04487766_101369</name>
    <name evidence="7" type="ORF">SAMN05216355_10278</name>
</gene>
<evidence type="ECO:0000256" key="2">
    <source>
        <dbReference type="ARBA" id="ARBA00022801"/>
    </source>
</evidence>
<accession>A0A1H0AR15</accession>
<dbReference type="EMBL" id="FNIM01000002">
    <property type="protein sequence ID" value="SDN35764.1"/>
    <property type="molecule type" value="Genomic_DNA"/>
</dbReference>
<dbReference type="PRINTS" id="PR00502">
    <property type="entry name" value="NUDIXFAMILY"/>
</dbReference>
<dbReference type="STRING" id="332524.SAMN04487766_101369"/>
<dbReference type="EMBL" id="FNHU01000001">
    <property type="protein sequence ID" value="SDM32414.1"/>
    <property type="molecule type" value="Genomic_DNA"/>
</dbReference>
<dbReference type="PROSITE" id="PS51462">
    <property type="entry name" value="NUDIX"/>
    <property type="match status" value="1"/>
</dbReference>
<dbReference type="PANTHER" id="PTHR43736:SF1">
    <property type="entry name" value="DIHYDRONEOPTERIN TRIPHOSPHATE DIPHOSPHATASE"/>
    <property type="match status" value="1"/>
</dbReference>
<name>A0A1H0AR15_9ACTO</name>
<sequence length="169" mass="18858">MSSHRSRMPRAGSRPRRTTTRSLPVVDETSAGGLIIDVQDGRAVTAVIARRNRGGRLEWCLPKGHLEGEETAEEAAVREIAEETGITGRVLRHLATVDYWFAGEDHRVHKVVHHFLLEALEGVLTTENDPDHEAEEVEWVTLDDVARRLAYPNERRIVAAAREILVGDG</sequence>
<comment type="similarity">
    <text evidence="1 3">Belongs to the Nudix hydrolase family.</text>
</comment>
<proteinExistence type="inferred from homology"/>
<feature type="region of interest" description="Disordered" evidence="4">
    <location>
        <begin position="1"/>
        <end position="23"/>
    </location>
</feature>
<evidence type="ECO:0000256" key="3">
    <source>
        <dbReference type="RuleBase" id="RU003476"/>
    </source>
</evidence>
<evidence type="ECO:0000313" key="8">
    <source>
        <dbReference type="Proteomes" id="UP000198541"/>
    </source>
</evidence>
<dbReference type="GO" id="GO:0016787">
    <property type="term" value="F:hydrolase activity"/>
    <property type="evidence" value="ECO:0007669"/>
    <property type="project" value="UniProtKB-KW"/>
</dbReference>
<protein>
    <submittedName>
        <fullName evidence="7">NUDIX domain-containing protein</fullName>
    </submittedName>
</protein>
<dbReference type="Proteomes" id="UP000198541">
    <property type="component" value="Unassembled WGS sequence"/>
</dbReference>
<keyword evidence="2 3" id="KW-0378">Hydrolase</keyword>
<keyword evidence="8" id="KW-1185">Reference proteome</keyword>